<keyword evidence="11" id="KW-1185">Reference proteome</keyword>
<keyword evidence="6" id="KW-1015">Disulfide bond</keyword>
<evidence type="ECO:0000256" key="6">
    <source>
        <dbReference type="ARBA" id="ARBA00023157"/>
    </source>
</evidence>
<dbReference type="Gene3D" id="2.60.40.420">
    <property type="entry name" value="Cupredoxins - blue copper proteins"/>
    <property type="match status" value="2"/>
</dbReference>
<dbReference type="InterPro" id="IPR011707">
    <property type="entry name" value="Cu-oxidase-like_N"/>
</dbReference>
<dbReference type="SUPFAM" id="SSF49503">
    <property type="entry name" value="Cupredoxins"/>
    <property type="match status" value="3"/>
</dbReference>
<accession>A0A1A6GN42</accession>
<comment type="caution">
    <text evidence="10">The sequence shown here is derived from an EMBL/GenBank/DDBJ whole genome shotgun (WGS) entry which is preliminary data.</text>
</comment>
<evidence type="ECO:0000313" key="11">
    <source>
        <dbReference type="Proteomes" id="UP000092124"/>
    </source>
</evidence>
<feature type="non-terminal residue" evidence="10">
    <location>
        <position position="1"/>
    </location>
</feature>
<dbReference type="InterPro" id="IPR008972">
    <property type="entry name" value="Cupredoxin"/>
</dbReference>
<evidence type="ECO:0000256" key="7">
    <source>
        <dbReference type="ARBA" id="ARBA00023180"/>
    </source>
</evidence>
<keyword evidence="5" id="KW-0560">Oxidoreductase</keyword>
<evidence type="ECO:0000313" key="10">
    <source>
        <dbReference type="EMBL" id="OBS67713.1"/>
    </source>
</evidence>
<dbReference type="FunFam" id="2.60.40.420:FF:000028">
    <property type="entry name" value="Ceruloplasmin"/>
    <property type="match status" value="1"/>
</dbReference>
<dbReference type="PANTHER" id="PTHR11709:SF226">
    <property type="entry name" value="CERULOPLASMIN"/>
    <property type="match status" value="1"/>
</dbReference>
<keyword evidence="4" id="KW-0677">Repeat</keyword>
<evidence type="ECO:0000256" key="3">
    <source>
        <dbReference type="ARBA" id="ARBA00022729"/>
    </source>
</evidence>
<evidence type="ECO:0000256" key="1">
    <source>
        <dbReference type="ARBA" id="ARBA00010609"/>
    </source>
</evidence>
<gene>
    <name evidence="10" type="ORF">A6R68_03746</name>
</gene>
<dbReference type="Proteomes" id="UP000092124">
    <property type="component" value="Unassembled WGS sequence"/>
</dbReference>
<protein>
    <recommendedName>
        <fullName evidence="12">Plastocyanin-like domain-containing protein</fullName>
    </recommendedName>
</protein>
<dbReference type="AlphaFoldDB" id="A0A1A6GN42"/>
<name>A0A1A6GN42_NEOLE</name>
<feature type="non-terminal residue" evidence="10">
    <location>
        <position position="498"/>
    </location>
</feature>
<keyword evidence="7" id="KW-0325">Glycoprotein</keyword>
<evidence type="ECO:0000259" key="9">
    <source>
        <dbReference type="Pfam" id="PF07732"/>
    </source>
</evidence>
<dbReference type="PANTHER" id="PTHR11709">
    <property type="entry name" value="MULTI-COPPER OXIDASE"/>
    <property type="match status" value="1"/>
</dbReference>
<dbReference type="GO" id="GO:0006826">
    <property type="term" value="P:iron ion transport"/>
    <property type="evidence" value="ECO:0007669"/>
    <property type="project" value="TreeGrafter"/>
</dbReference>
<organism evidence="10 11">
    <name type="scientific">Neotoma lepida</name>
    <name type="common">Desert woodrat</name>
    <dbReference type="NCBI Taxonomy" id="56216"/>
    <lineage>
        <taxon>Eukaryota</taxon>
        <taxon>Metazoa</taxon>
        <taxon>Chordata</taxon>
        <taxon>Craniata</taxon>
        <taxon>Vertebrata</taxon>
        <taxon>Euteleostomi</taxon>
        <taxon>Mammalia</taxon>
        <taxon>Eutheria</taxon>
        <taxon>Euarchontoglires</taxon>
        <taxon>Glires</taxon>
        <taxon>Rodentia</taxon>
        <taxon>Myomorpha</taxon>
        <taxon>Muroidea</taxon>
        <taxon>Cricetidae</taxon>
        <taxon>Neotominae</taxon>
        <taxon>Neotoma</taxon>
    </lineage>
</organism>
<sequence>EQFNFYLQNGPDRIGRTYKKALYVQYTDGTFRTTVDKPVWLGFLGPIIKAEVGDKVYVHLKNFASRPYTFHSHGVTYQKEYEGAVYPDNTTDFQKADDKVFPGGQYLYVLHASEQSPVDGDSNCVTRIYHSHVDAPKDIASGLIGPLILCKKDSLDKGKEKNIDQEFVVMFSVVDENLSWYLEDNINTFCSEPKKVDKDNEDFQETMNGYTFGSLPGLSMCAEDRVKWYLFGMGNEIDVHAAFFHGQALTSKNYRTDTINLFPATLFDAFMVAQNPGVWMLSCQNLNHLKAIVILIRAFSVVFQLVCRLFSKFETVTSPHQRLIPRRDNDSRVFFEQGAMRIGGSYKKMVYREYTDDSFTNRKQRGPDEEHLGILGPVIWAEVGDIIKVTFHNKGPYPLSIQPTGVRFTVENEGTYYAPPAHSLKGGVPHRQAASHVAPKETFMYEWIVPKEMGPTYADPVCLSRMYYSGVDPTKDIFTGLIGPMKICKKGSLLANGR</sequence>
<dbReference type="Pfam" id="PF07732">
    <property type="entry name" value="Cu-oxidase_3"/>
    <property type="match status" value="1"/>
</dbReference>
<dbReference type="InterPro" id="IPR001117">
    <property type="entry name" value="Cu-oxidase_2nd"/>
</dbReference>
<feature type="domain" description="Plastocyanin-like" evidence="9">
    <location>
        <begin position="42"/>
        <end position="152"/>
    </location>
</feature>
<dbReference type="InterPro" id="IPR045087">
    <property type="entry name" value="Cu-oxidase_fam"/>
</dbReference>
<dbReference type="GO" id="GO:0005886">
    <property type="term" value="C:plasma membrane"/>
    <property type="evidence" value="ECO:0007669"/>
    <property type="project" value="TreeGrafter"/>
</dbReference>
<evidence type="ECO:0008006" key="12">
    <source>
        <dbReference type="Google" id="ProtNLM"/>
    </source>
</evidence>
<proteinExistence type="inferred from homology"/>
<keyword evidence="2" id="KW-0479">Metal-binding</keyword>
<keyword evidence="3" id="KW-0732">Signal</keyword>
<feature type="domain" description="Plastocyanin-like" evidence="8">
    <location>
        <begin position="173"/>
        <end position="286"/>
    </location>
</feature>
<evidence type="ECO:0000256" key="4">
    <source>
        <dbReference type="ARBA" id="ARBA00022737"/>
    </source>
</evidence>
<reference evidence="10 11" key="1">
    <citation type="submission" date="2016-06" db="EMBL/GenBank/DDBJ databases">
        <title>The Draft Genome Sequence and Annotation of the Desert Woodrat Neotoma lepida.</title>
        <authorList>
            <person name="Campbell M."/>
            <person name="Oakeson K.F."/>
            <person name="Yandell M."/>
            <person name="Halpert J.R."/>
            <person name="Dearing D."/>
        </authorList>
    </citation>
    <scope>NUCLEOTIDE SEQUENCE [LARGE SCALE GENOMIC DNA]</scope>
    <source>
        <strain evidence="10">417</strain>
        <tissue evidence="10">Liver</tissue>
    </source>
</reference>
<dbReference type="Pfam" id="PF00394">
    <property type="entry name" value="Cu-oxidase"/>
    <property type="match status" value="1"/>
</dbReference>
<evidence type="ECO:0000256" key="5">
    <source>
        <dbReference type="ARBA" id="ARBA00023002"/>
    </source>
</evidence>
<comment type="similarity">
    <text evidence="1">Belongs to the multicopper oxidase family.</text>
</comment>
<dbReference type="EMBL" id="LZPO01077732">
    <property type="protein sequence ID" value="OBS67713.1"/>
    <property type="molecule type" value="Genomic_DNA"/>
</dbReference>
<evidence type="ECO:0000259" key="8">
    <source>
        <dbReference type="Pfam" id="PF00394"/>
    </source>
</evidence>
<evidence type="ECO:0000256" key="2">
    <source>
        <dbReference type="ARBA" id="ARBA00022723"/>
    </source>
</evidence>
<dbReference type="GO" id="GO:0016491">
    <property type="term" value="F:oxidoreductase activity"/>
    <property type="evidence" value="ECO:0007669"/>
    <property type="project" value="UniProtKB-KW"/>
</dbReference>
<dbReference type="GO" id="GO:0005507">
    <property type="term" value="F:copper ion binding"/>
    <property type="evidence" value="ECO:0007669"/>
    <property type="project" value="InterPro"/>
</dbReference>
<dbReference type="OrthoDB" id="2121828at2759"/>
<dbReference type="STRING" id="56216.A0A1A6GN42"/>
<dbReference type="FunFam" id="2.60.40.420:FF:000009">
    <property type="entry name" value="Ceruloplasmin"/>
    <property type="match status" value="1"/>
</dbReference>